<feature type="non-terminal residue" evidence="1">
    <location>
        <position position="1"/>
    </location>
</feature>
<reference evidence="1 2" key="1">
    <citation type="submission" date="2019-05" db="EMBL/GenBank/DDBJ databases">
        <title>Novel genomic isolates of S.pyogenes and S.dysgalactiae subsp. equisimilis associated to necrotising fasciitis (NSTI).</title>
        <authorList>
            <person name="Barrantes I."/>
        </authorList>
    </citation>
    <scope>NUCLEOTIDE SEQUENCE [LARGE SCALE GENOMIC DNA]</scope>
    <source>
        <strain evidence="1 2">SPY6028</strain>
    </source>
</reference>
<evidence type="ECO:0000313" key="2">
    <source>
        <dbReference type="Proteomes" id="UP000316580"/>
    </source>
</evidence>
<comment type="caution">
    <text evidence="1">The sequence shown here is derived from an EMBL/GenBank/DDBJ whole genome shotgun (WGS) entry which is preliminary data.</text>
</comment>
<gene>
    <name evidence="1" type="ORF">FGO82_01700</name>
</gene>
<dbReference type="AlphaFoldDB" id="A0A660A811"/>
<proteinExistence type="predicted"/>
<dbReference type="Proteomes" id="UP000316580">
    <property type="component" value="Unassembled WGS sequence"/>
</dbReference>
<accession>A0A660A811</accession>
<sequence length="52" mass="6312">RIRHGKDYQFSQQYRSIPFYENLEETIWGMTAQFTHCFIEILKKSTQAITKK</sequence>
<dbReference type="EMBL" id="VCID01000370">
    <property type="protein sequence ID" value="TNY48422.1"/>
    <property type="molecule type" value="Genomic_DNA"/>
</dbReference>
<evidence type="ECO:0000313" key="1">
    <source>
        <dbReference type="EMBL" id="TNY48422.1"/>
    </source>
</evidence>
<organism evidence="1 2">
    <name type="scientific">Streptococcus pyogenes</name>
    <dbReference type="NCBI Taxonomy" id="1314"/>
    <lineage>
        <taxon>Bacteria</taxon>
        <taxon>Bacillati</taxon>
        <taxon>Bacillota</taxon>
        <taxon>Bacilli</taxon>
        <taxon>Lactobacillales</taxon>
        <taxon>Streptococcaceae</taxon>
        <taxon>Streptococcus</taxon>
    </lineage>
</organism>
<protein>
    <submittedName>
        <fullName evidence="1">Coenzyme A pyrophosphatase</fullName>
    </submittedName>
</protein>
<name>A0A660A811_STRPY</name>